<comment type="subcellular location">
    <subcellularLocation>
        <location evidence="1">Membrane</location>
        <topology evidence="1">Multi-pass membrane protein</topology>
    </subcellularLocation>
</comment>
<dbReference type="PANTHER" id="PTHR45620:SF15">
    <property type="entry name" value="DIURETIC HORMONE 44 RECEPTOR 1-RELATED"/>
    <property type="match status" value="1"/>
</dbReference>
<dbReference type="PROSITE" id="PS00650">
    <property type="entry name" value="G_PROTEIN_RECEP_F2_2"/>
    <property type="match status" value="1"/>
</dbReference>
<keyword evidence="8" id="KW-1185">Reference proteome</keyword>
<dbReference type="InterPro" id="IPR000832">
    <property type="entry name" value="GPCR_2_secretin-like"/>
</dbReference>
<evidence type="ECO:0000313" key="8">
    <source>
        <dbReference type="Proteomes" id="UP001359485"/>
    </source>
</evidence>
<evidence type="ECO:0000259" key="6">
    <source>
        <dbReference type="PROSITE" id="PS50261"/>
    </source>
</evidence>
<evidence type="ECO:0000256" key="1">
    <source>
        <dbReference type="ARBA" id="ARBA00004141"/>
    </source>
</evidence>
<protein>
    <recommendedName>
        <fullName evidence="6">G-protein coupled receptors family 2 profile 2 domain-containing protein</fullName>
    </recommendedName>
</protein>
<dbReference type="EMBL" id="JAWJWF010000045">
    <property type="protein sequence ID" value="KAK6627202.1"/>
    <property type="molecule type" value="Genomic_DNA"/>
</dbReference>
<name>A0ABR1ATE3_POLSC</name>
<comment type="caution">
    <text evidence="7">The sequence shown here is derived from an EMBL/GenBank/DDBJ whole genome shotgun (WGS) entry which is preliminary data.</text>
</comment>
<dbReference type="Gene3D" id="1.20.1070.10">
    <property type="entry name" value="Rhodopsin 7-helix transmembrane proteins"/>
    <property type="match status" value="1"/>
</dbReference>
<dbReference type="InterPro" id="IPR050332">
    <property type="entry name" value="GPCR_2"/>
</dbReference>
<organism evidence="7 8">
    <name type="scientific">Polyplax serrata</name>
    <name type="common">Common mouse louse</name>
    <dbReference type="NCBI Taxonomy" id="468196"/>
    <lineage>
        <taxon>Eukaryota</taxon>
        <taxon>Metazoa</taxon>
        <taxon>Ecdysozoa</taxon>
        <taxon>Arthropoda</taxon>
        <taxon>Hexapoda</taxon>
        <taxon>Insecta</taxon>
        <taxon>Pterygota</taxon>
        <taxon>Neoptera</taxon>
        <taxon>Paraneoptera</taxon>
        <taxon>Psocodea</taxon>
        <taxon>Troctomorpha</taxon>
        <taxon>Phthiraptera</taxon>
        <taxon>Anoplura</taxon>
        <taxon>Polyplacidae</taxon>
        <taxon>Polyplax</taxon>
    </lineage>
</organism>
<feature type="transmembrane region" description="Helical" evidence="5">
    <location>
        <begin position="91"/>
        <end position="112"/>
    </location>
</feature>
<evidence type="ECO:0000256" key="4">
    <source>
        <dbReference type="ARBA" id="ARBA00023136"/>
    </source>
</evidence>
<keyword evidence="2 5" id="KW-0812">Transmembrane</keyword>
<evidence type="ECO:0000256" key="3">
    <source>
        <dbReference type="ARBA" id="ARBA00022989"/>
    </source>
</evidence>
<dbReference type="PANTHER" id="PTHR45620">
    <property type="entry name" value="PDF RECEPTOR-LIKE PROTEIN-RELATED"/>
    <property type="match status" value="1"/>
</dbReference>
<dbReference type="PRINTS" id="PR00249">
    <property type="entry name" value="GPCRSECRETIN"/>
</dbReference>
<accession>A0ABR1ATE3</accession>
<dbReference type="Pfam" id="PF00002">
    <property type="entry name" value="7tm_2"/>
    <property type="match status" value="1"/>
</dbReference>
<proteinExistence type="predicted"/>
<evidence type="ECO:0000256" key="2">
    <source>
        <dbReference type="ARBA" id="ARBA00022692"/>
    </source>
</evidence>
<feature type="transmembrane region" description="Helical" evidence="5">
    <location>
        <begin position="62"/>
        <end position="79"/>
    </location>
</feature>
<dbReference type="Proteomes" id="UP001359485">
    <property type="component" value="Unassembled WGS sequence"/>
</dbReference>
<dbReference type="PROSITE" id="PS50261">
    <property type="entry name" value="G_PROTEIN_RECEP_F2_4"/>
    <property type="match status" value="1"/>
</dbReference>
<feature type="domain" description="G-protein coupled receptors family 2 profile 2" evidence="6">
    <location>
        <begin position="40"/>
        <end position="113"/>
    </location>
</feature>
<dbReference type="InterPro" id="IPR017981">
    <property type="entry name" value="GPCR_2-like_7TM"/>
</dbReference>
<dbReference type="InterPro" id="IPR017983">
    <property type="entry name" value="GPCR_2_secretin-like_CS"/>
</dbReference>
<keyword evidence="3 5" id="KW-1133">Transmembrane helix</keyword>
<evidence type="ECO:0000256" key="5">
    <source>
        <dbReference type="SAM" id="Phobius"/>
    </source>
</evidence>
<gene>
    <name evidence="7" type="ORF">RUM44_009679</name>
</gene>
<evidence type="ECO:0000313" key="7">
    <source>
        <dbReference type="EMBL" id="KAK6627202.1"/>
    </source>
</evidence>
<sequence>MELNREYKPEIIKKDDVHNPEIVSPPSEKMKIPTDTNPPVLITKLRSANNAETQQYRKATKALLVLIPLLGMTYILTIVSPTEGVVAQVFYNMRAFMLSFQGFLVALFYCFLNSEVQNTIRHRMESWRTVRTLGDKRYNYSRDWSPRSRTESMR</sequence>
<dbReference type="SUPFAM" id="SSF81321">
    <property type="entry name" value="Family A G protein-coupled receptor-like"/>
    <property type="match status" value="1"/>
</dbReference>
<reference evidence="7 8" key="1">
    <citation type="submission" date="2023-09" db="EMBL/GenBank/DDBJ databases">
        <title>Genomes of two closely related lineages of the louse Polyplax serrata with different host specificities.</title>
        <authorList>
            <person name="Martinu J."/>
            <person name="Tarabai H."/>
            <person name="Stefka J."/>
            <person name="Hypsa V."/>
        </authorList>
    </citation>
    <scope>NUCLEOTIDE SEQUENCE [LARGE SCALE GENOMIC DNA]</scope>
    <source>
        <strain evidence="7">98ZLc_SE</strain>
    </source>
</reference>
<keyword evidence="4 5" id="KW-0472">Membrane</keyword>